<comment type="caution">
    <text evidence="13">The sequence shown here is derived from an EMBL/GenBank/DDBJ whole genome shotgun (WGS) entry which is preliminary data.</text>
</comment>
<keyword evidence="4 10" id="KW-1133">Transmembrane helix</keyword>
<feature type="domain" description="MTC6 partial TIM-barrel" evidence="12">
    <location>
        <begin position="44"/>
        <end position="302"/>
    </location>
</feature>
<comment type="subcellular location">
    <subcellularLocation>
        <location evidence="1">Membrane</location>
        <topology evidence="1">Single-pass type I membrane protein</topology>
    </subcellularLocation>
</comment>
<evidence type="ECO:0000256" key="1">
    <source>
        <dbReference type="ARBA" id="ARBA00004479"/>
    </source>
</evidence>
<dbReference type="InterPro" id="IPR051008">
    <property type="entry name" value="Telomere_Capping_Maintenance"/>
</dbReference>
<keyword evidence="5 10" id="KW-0472">Membrane</keyword>
<dbReference type="PANTHER" id="PTHR35518">
    <property type="entry name" value="MAINTENANCE OF TELOMOERE CAPPING"/>
    <property type="match status" value="1"/>
</dbReference>
<dbReference type="PANTHER" id="PTHR35518:SF2">
    <property type="entry name" value="MAINTENANCE OF TELOMERE CAPPING PROTEIN 6"/>
    <property type="match status" value="1"/>
</dbReference>
<proteinExistence type="inferred from homology"/>
<dbReference type="Pfam" id="PF25506">
    <property type="entry name" value="TIM-barrel_MTC6"/>
    <property type="match status" value="1"/>
</dbReference>
<evidence type="ECO:0000256" key="6">
    <source>
        <dbReference type="ARBA" id="ARBA00023180"/>
    </source>
</evidence>
<dbReference type="Proteomes" id="UP000092321">
    <property type="component" value="Unassembled WGS sequence"/>
</dbReference>
<protein>
    <recommendedName>
        <fullName evidence="9">Maintenance of telomere capping protein 6</fullName>
    </recommendedName>
</protein>
<feature type="chain" id="PRO_5008598683" description="Maintenance of telomere capping protein 6" evidence="11">
    <location>
        <begin position="23"/>
        <end position="531"/>
    </location>
</feature>
<evidence type="ECO:0000313" key="13">
    <source>
        <dbReference type="EMBL" id="OBA26211.1"/>
    </source>
</evidence>
<evidence type="ECO:0000313" key="14">
    <source>
        <dbReference type="Proteomes" id="UP000092321"/>
    </source>
</evidence>
<evidence type="ECO:0000256" key="7">
    <source>
        <dbReference type="ARBA" id="ARBA00037703"/>
    </source>
</evidence>
<evidence type="ECO:0000256" key="3">
    <source>
        <dbReference type="ARBA" id="ARBA00022729"/>
    </source>
</evidence>
<accession>A0A1B7TBV5</accession>
<comment type="function">
    <text evidence="7">May be involved in telomere capping.</text>
</comment>
<name>A0A1B7TBV5_9ASCO</name>
<keyword evidence="3 11" id="KW-0732">Signal</keyword>
<keyword evidence="14" id="KW-1185">Reference proteome</keyword>
<dbReference type="OrthoDB" id="5573651at2759"/>
<evidence type="ECO:0000256" key="4">
    <source>
        <dbReference type="ARBA" id="ARBA00022989"/>
    </source>
</evidence>
<dbReference type="EMBL" id="LXPE01000021">
    <property type="protein sequence ID" value="OBA26211.1"/>
    <property type="molecule type" value="Genomic_DNA"/>
</dbReference>
<keyword evidence="2 10" id="KW-0812">Transmembrane</keyword>
<evidence type="ECO:0000256" key="11">
    <source>
        <dbReference type="SAM" id="SignalP"/>
    </source>
</evidence>
<evidence type="ECO:0000259" key="12">
    <source>
        <dbReference type="Pfam" id="PF25506"/>
    </source>
</evidence>
<evidence type="ECO:0000256" key="8">
    <source>
        <dbReference type="ARBA" id="ARBA00038159"/>
    </source>
</evidence>
<evidence type="ECO:0000256" key="10">
    <source>
        <dbReference type="SAM" id="Phobius"/>
    </source>
</evidence>
<reference evidence="14" key="1">
    <citation type="journal article" date="2016" name="Proc. Natl. Acad. Sci. U.S.A.">
        <title>Comparative genomics of biotechnologically important yeasts.</title>
        <authorList>
            <person name="Riley R."/>
            <person name="Haridas S."/>
            <person name="Wolfe K.H."/>
            <person name="Lopes M.R."/>
            <person name="Hittinger C.T."/>
            <person name="Goeker M."/>
            <person name="Salamov A.A."/>
            <person name="Wisecaver J.H."/>
            <person name="Long T.M."/>
            <person name="Calvey C.H."/>
            <person name="Aerts A.L."/>
            <person name="Barry K.W."/>
            <person name="Choi C."/>
            <person name="Clum A."/>
            <person name="Coughlan A.Y."/>
            <person name="Deshpande S."/>
            <person name="Douglass A.P."/>
            <person name="Hanson S.J."/>
            <person name="Klenk H.-P."/>
            <person name="LaButti K.M."/>
            <person name="Lapidus A."/>
            <person name="Lindquist E.A."/>
            <person name="Lipzen A.M."/>
            <person name="Meier-Kolthoff J.P."/>
            <person name="Ohm R.A."/>
            <person name="Otillar R.P."/>
            <person name="Pangilinan J.L."/>
            <person name="Peng Y."/>
            <person name="Rokas A."/>
            <person name="Rosa C.A."/>
            <person name="Scheuner C."/>
            <person name="Sibirny A.A."/>
            <person name="Slot J.C."/>
            <person name="Stielow J.B."/>
            <person name="Sun H."/>
            <person name="Kurtzman C.P."/>
            <person name="Blackwell M."/>
            <person name="Grigoriev I.V."/>
            <person name="Jeffries T.W."/>
        </authorList>
    </citation>
    <scope>NUCLEOTIDE SEQUENCE [LARGE SCALE GENOMIC DNA]</scope>
    <source>
        <strain evidence="14">NRRL Y-1626</strain>
    </source>
</reference>
<evidence type="ECO:0000256" key="9">
    <source>
        <dbReference type="ARBA" id="ARBA00039865"/>
    </source>
</evidence>
<sequence length="531" mass="59549">MNLLKLLGTWLIFLSQLLQVSGLTSVQNTSNDSTSLLPITDAPTARTLTYALLSQRTIALEQIYTDIPAILINISSIFMPDYNSNSSIAEFALSNILAGGVDGFLIDLEYDTTNKTWRIYNQNSVITFKLVLSAINSFVFTNSASIAKLRFFQILLNVVNKDDIKIDGDILSQLENDILNVITETKIFTQTNLKSYTGWPTLEQLLFYLYTQVSFQFVNVVTNTSNNIFGSGYLNFIDAETQNYTCPLVNEANSDIITYENFYNPTLNTFNGAIYCGYKVIISSSYEKLNETLQLLNVSLVWGWGLNQPTSVDLSYGEYNGFSGSYGGSSLYGCGSLNISQSSTYDGDKDVNVNENLWWTVANCYDSKLCLCKNPDVKDSWAISTTPSNYFSLRSDSESNSVDHGCPENTYFTVPKSPIELLSLYKYLETLKNDTLINIIEENGVWIELNSVSLSSCWVVGDYRTTCPYAQFVNTRNFVKMVTPLVVTGGCLLIVGFLLKLKKLPVQNENRQWKRYTKEFGLKSDPDGVPY</sequence>
<keyword evidence="6" id="KW-0325">Glycoprotein</keyword>
<feature type="transmembrane region" description="Helical" evidence="10">
    <location>
        <begin position="481"/>
        <end position="501"/>
    </location>
</feature>
<feature type="signal peptide" evidence="11">
    <location>
        <begin position="1"/>
        <end position="22"/>
    </location>
</feature>
<comment type="similarity">
    <text evidence="8">Belongs to the MTC6 family.</text>
</comment>
<dbReference type="InterPro" id="IPR057530">
    <property type="entry name" value="TIM-barrel_MTC6"/>
</dbReference>
<dbReference type="GO" id="GO:0016020">
    <property type="term" value="C:membrane"/>
    <property type="evidence" value="ECO:0007669"/>
    <property type="project" value="UniProtKB-SubCell"/>
</dbReference>
<dbReference type="AlphaFoldDB" id="A0A1B7TBV5"/>
<gene>
    <name evidence="13" type="ORF">HANVADRAFT_53280</name>
</gene>
<evidence type="ECO:0000256" key="5">
    <source>
        <dbReference type="ARBA" id="ARBA00023136"/>
    </source>
</evidence>
<evidence type="ECO:0000256" key="2">
    <source>
        <dbReference type="ARBA" id="ARBA00022692"/>
    </source>
</evidence>
<organism evidence="13 14">
    <name type="scientific">Hanseniaspora valbyensis NRRL Y-1626</name>
    <dbReference type="NCBI Taxonomy" id="766949"/>
    <lineage>
        <taxon>Eukaryota</taxon>
        <taxon>Fungi</taxon>
        <taxon>Dikarya</taxon>
        <taxon>Ascomycota</taxon>
        <taxon>Saccharomycotina</taxon>
        <taxon>Saccharomycetes</taxon>
        <taxon>Saccharomycodales</taxon>
        <taxon>Saccharomycodaceae</taxon>
        <taxon>Hanseniaspora</taxon>
    </lineage>
</organism>